<keyword evidence="4" id="KW-1185">Reference proteome</keyword>
<evidence type="ECO:0000256" key="1">
    <source>
        <dbReference type="SAM" id="MobiDB-lite"/>
    </source>
</evidence>
<dbReference type="AlphaFoldDB" id="A0A8H6ZJ42"/>
<keyword evidence="3" id="KW-0067">ATP-binding</keyword>
<keyword evidence="3" id="KW-0547">Nucleotide-binding</keyword>
<name>A0A8H6ZJ42_9AGAR</name>
<reference evidence="3" key="1">
    <citation type="submission" date="2020-05" db="EMBL/GenBank/DDBJ databases">
        <title>Mycena genomes resolve the evolution of fungal bioluminescence.</title>
        <authorList>
            <person name="Tsai I.J."/>
        </authorList>
    </citation>
    <scope>NUCLEOTIDE SEQUENCE</scope>
    <source>
        <strain evidence="3">160909Yilan</strain>
    </source>
</reference>
<accession>A0A8H6ZJ42</accession>
<keyword evidence="3" id="KW-0347">Helicase</keyword>
<sequence>MSASATFLDIPLSTTFCADYEKSLLSLDWVLTSGIKVSASLASGVLSLPCDGSPSTCVMDVNLNVKDSLPFDLVLGRDWHLFCRDALPKARFFLSSGILDFDPRNRDTMPASQPCSMDIDAEPDADQPPRAVHLCACSEPLACHCPSSSHALHSYNLEPRTTSQNILRDILTARYRTRSRISVLYCDLKTTQHALTLHTIPHHDMDLAQCRQALIHHLITGSIAQLAMLLPGILILQPLYVYNEWQINTIDPDLQVHILSAIHGSKTSLNPMRRILTNLNVEHLSSDSLRILRDKLRTYILALRKGKRVQREQQALHESTTRFNEQLKQIRESWPQLVPQSLKDKLIKLFRERTSSEALTTFTCAACAEAVPPLSQCLLPLDAFNTDLIKRPDRTLDENGMLDKYKWLHPDCLPPPMPLDGNAVLQDFLLDPDGVSLPPDGGSPVLSLCSVCHSSLKNNKVPPLSLVNKLFLSPIPNELKDLTVIEEAMIARCRSKCWIVQLEEENQDLVLPTTQRGIKSHIIIYPQQPSEIAQILQPSVDEITSPVCVLFVGASPPTPEWLRNHAKPLAVNAGRVRAALQWLKSHNHLYKDVRINEECLLQLEENPILPFKIEHILPSAANEVSTARYDATPVPAAFFTIMADDNIDLFLRRTAIDDDGRFFYDQYTDMFASMGKASLAAHEFGQTFERTTDKKGRITYVTKPDGAEFTANIIGEIGSESQGSLFRASPAKNPPNLPLGDDANPHRMVISARCPTGATDALTGLWQNFLGCLDEVREADQKEELAANKKYKVSEMTVHEDNDLNKPADLIILKFKPTYEKPFGNATPQRTVRNSRARPSTTEGEDAEMAGLDSGSSARQVGDTYSPDMLPDHQGPYFSHQNARLVQRQIKDEDGQLIALHELYEKLVEGTLFSAQITLSTYIIKE</sequence>
<dbReference type="Pfam" id="PF20209">
    <property type="entry name" value="DUF6570"/>
    <property type="match status" value="1"/>
</dbReference>
<gene>
    <name evidence="3" type="ORF">MSAN_00258200</name>
</gene>
<dbReference type="Proteomes" id="UP000623467">
    <property type="component" value="Unassembled WGS sequence"/>
</dbReference>
<keyword evidence="3" id="KW-0378">Hydrolase</keyword>
<proteinExistence type="predicted"/>
<protein>
    <submittedName>
        <fullName evidence="3">ATP-dependent DNA helicase</fullName>
    </submittedName>
</protein>
<organism evidence="3 4">
    <name type="scientific">Mycena sanguinolenta</name>
    <dbReference type="NCBI Taxonomy" id="230812"/>
    <lineage>
        <taxon>Eukaryota</taxon>
        <taxon>Fungi</taxon>
        <taxon>Dikarya</taxon>
        <taxon>Basidiomycota</taxon>
        <taxon>Agaricomycotina</taxon>
        <taxon>Agaricomycetes</taxon>
        <taxon>Agaricomycetidae</taxon>
        <taxon>Agaricales</taxon>
        <taxon>Marasmiineae</taxon>
        <taxon>Mycenaceae</taxon>
        <taxon>Mycena</taxon>
    </lineage>
</organism>
<dbReference type="InterPro" id="IPR046700">
    <property type="entry name" value="DUF6570"/>
</dbReference>
<feature type="region of interest" description="Disordered" evidence="1">
    <location>
        <begin position="823"/>
        <end position="875"/>
    </location>
</feature>
<comment type="caution">
    <text evidence="3">The sequence shown here is derived from an EMBL/GenBank/DDBJ whole genome shotgun (WGS) entry which is preliminary data.</text>
</comment>
<evidence type="ECO:0000313" key="4">
    <source>
        <dbReference type="Proteomes" id="UP000623467"/>
    </source>
</evidence>
<dbReference type="GO" id="GO:0004386">
    <property type="term" value="F:helicase activity"/>
    <property type="evidence" value="ECO:0007669"/>
    <property type="project" value="UniProtKB-KW"/>
</dbReference>
<dbReference type="EMBL" id="JACAZH010000001">
    <property type="protein sequence ID" value="KAF7378322.1"/>
    <property type="molecule type" value="Genomic_DNA"/>
</dbReference>
<evidence type="ECO:0000259" key="2">
    <source>
        <dbReference type="Pfam" id="PF20209"/>
    </source>
</evidence>
<feature type="domain" description="DUF6570" evidence="2">
    <location>
        <begin position="458"/>
        <end position="600"/>
    </location>
</feature>
<feature type="compositionally biased region" description="Polar residues" evidence="1">
    <location>
        <begin position="826"/>
        <end position="842"/>
    </location>
</feature>
<evidence type="ECO:0000313" key="3">
    <source>
        <dbReference type="EMBL" id="KAF7378322.1"/>
    </source>
</evidence>
<dbReference type="OrthoDB" id="3060725at2759"/>